<dbReference type="GO" id="GO:0030791">
    <property type="term" value="F:arsenite methyltransferase activity"/>
    <property type="evidence" value="ECO:0007669"/>
    <property type="project" value="UniProtKB-EC"/>
</dbReference>
<dbReference type="InterPro" id="IPR026669">
    <property type="entry name" value="Arsenite_MeTrfase-like"/>
</dbReference>
<dbReference type="EC" id="2.1.1.137" evidence="4"/>
<dbReference type="eggNOG" id="COG4798">
    <property type="taxonomic scope" value="Bacteria"/>
</dbReference>
<dbReference type="Pfam" id="PF13847">
    <property type="entry name" value="Methyltransf_31"/>
    <property type="match status" value="1"/>
</dbReference>
<comment type="catalytic activity">
    <reaction evidence="7">
        <text>arsenic triglutathione + 2 [thioredoxin]-dithiol + 2 S-adenosyl-L-methionine + H2O = dimethylarsinous acid + 2 [thioredoxin]-disulfide + 3 glutathione + 2 S-adenosyl-L-homocysteine + 2 H(+)</text>
        <dbReference type="Rhea" id="RHEA:69464"/>
        <dbReference type="Rhea" id="RHEA-COMP:10698"/>
        <dbReference type="Rhea" id="RHEA-COMP:10700"/>
        <dbReference type="ChEBI" id="CHEBI:15377"/>
        <dbReference type="ChEBI" id="CHEBI:15378"/>
        <dbReference type="ChEBI" id="CHEBI:23808"/>
        <dbReference type="ChEBI" id="CHEBI:29950"/>
        <dbReference type="ChEBI" id="CHEBI:50058"/>
        <dbReference type="ChEBI" id="CHEBI:57856"/>
        <dbReference type="ChEBI" id="CHEBI:57925"/>
        <dbReference type="ChEBI" id="CHEBI:59789"/>
        <dbReference type="ChEBI" id="CHEBI:183640"/>
        <dbReference type="EC" id="2.1.1.137"/>
    </reaction>
</comment>
<dbReference type="PANTHER" id="PTHR43675">
    <property type="entry name" value="ARSENITE METHYLTRANSFERASE"/>
    <property type="match status" value="1"/>
</dbReference>
<comment type="caution">
    <text evidence="10">The sequence shown here is derived from an EMBL/GenBank/DDBJ whole genome shotgun (WGS) entry which is preliminary data.</text>
</comment>
<dbReference type="Gene3D" id="3.40.50.150">
    <property type="entry name" value="Vaccinia Virus protein VP39"/>
    <property type="match status" value="1"/>
</dbReference>
<evidence type="ECO:0000256" key="5">
    <source>
        <dbReference type="ARBA" id="ARBA00034545"/>
    </source>
</evidence>
<dbReference type="SUPFAM" id="SSF53335">
    <property type="entry name" value="S-adenosyl-L-methionine-dependent methyltransferases"/>
    <property type="match status" value="1"/>
</dbReference>
<keyword evidence="2" id="KW-0949">S-adenosyl-L-methionine</keyword>
<feature type="domain" description="Methyltransferase" evidence="9">
    <location>
        <begin position="197"/>
        <end position="312"/>
    </location>
</feature>
<dbReference type="EMBL" id="AAXW01000005">
    <property type="protein sequence ID" value="EAZ92670.1"/>
    <property type="molecule type" value="Genomic_DNA"/>
</dbReference>
<evidence type="ECO:0000256" key="4">
    <source>
        <dbReference type="ARBA" id="ARBA00034521"/>
    </source>
</evidence>
<comment type="similarity">
    <text evidence="3">Belongs to the methyltransferase superfamily. Arsenite methyltransferase family.</text>
</comment>
<keyword evidence="11" id="KW-1185">Reference proteome</keyword>
<evidence type="ECO:0000313" key="11">
    <source>
        <dbReference type="Proteomes" id="UP000003781"/>
    </source>
</evidence>
<dbReference type="OrthoDB" id="9784101at2"/>
<evidence type="ECO:0000313" key="10">
    <source>
        <dbReference type="EMBL" id="EAZ92670.1"/>
    </source>
</evidence>
<dbReference type="Proteomes" id="UP000003781">
    <property type="component" value="Unassembled WGS sequence"/>
</dbReference>
<evidence type="ECO:0000256" key="2">
    <source>
        <dbReference type="ARBA" id="ARBA00022691"/>
    </source>
</evidence>
<dbReference type="InterPro" id="IPR025714">
    <property type="entry name" value="Methyltranfer_dom"/>
</dbReference>
<accession>A3ILL9</accession>
<dbReference type="InterPro" id="IPR029063">
    <property type="entry name" value="SAM-dependent_MTases_sf"/>
</dbReference>
<name>A3ILL9_9CHRO</name>
<dbReference type="RefSeq" id="WP_008274241.1">
    <property type="nucleotide sequence ID" value="NZ_AAXW01000005.1"/>
</dbReference>
<dbReference type="GO" id="GO:0032259">
    <property type="term" value="P:methylation"/>
    <property type="evidence" value="ECO:0007669"/>
    <property type="project" value="UniProtKB-KW"/>
</dbReference>
<comment type="catalytic activity">
    <reaction evidence="6">
        <text>arsenic triglutathione + [thioredoxin]-dithiol + S-adenosyl-L-methionine + 2 H2O = methylarsonous acid + [thioredoxin]-disulfide + 3 glutathione + S-adenosyl-L-homocysteine + H(+)</text>
        <dbReference type="Rhea" id="RHEA:69460"/>
        <dbReference type="Rhea" id="RHEA-COMP:10698"/>
        <dbReference type="Rhea" id="RHEA-COMP:10700"/>
        <dbReference type="ChEBI" id="CHEBI:15377"/>
        <dbReference type="ChEBI" id="CHEBI:15378"/>
        <dbReference type="ChEBI" id="CHEBI:17826"/>
        <dbReference type="ChEBI" id="CHEBI:29950"/>
        <dbReference type="ChEBI" id="CHEBI:50058"/>
        <dbReference type="ChEBI" id="CHEBI:57856"/>
        <dbReference type="ChEBI" id="CHEBI:57925"/>
        <dbReference type="ChEBI" id="CHEBI:59789"/>
        <dbReference type="ChEBI" id="CHEBI:183640"/>
        <dbReference type="EC" id="2.1.1.137"/>
    </reaction>
</comment>
<evidence type="ECO:0000256" key="3">
    <source>
        <dbReference type="ARBA" id="ARBA00034487"/>
    </source>
</evidence>
<evidence type="ECO:0000256" key="6">
    <source>
        <dbReference type="ARBA" id="ARBA00047941"/>
    </source>
</evidence>
<gene>
    <name evidence="10" type="ORF">CY0110_23926</name>
</gene>
<proteinExistence type="inferred from homology"/>
<evidence type="ECO:0000256" key="1">
    <source>
        <dbReference type="ARBA" id="ARBA00022679"/>
    </source>
</evidence>
<dbReference type="AlphaFoldDB" id="A3ILL9"/>
<sequence length="360" mass="41057">MTSRLSRRVALFLLTPLLLLFTRKASGREEPQAPEEDWIKVTSRVSLVHLGSIDSFDKTAAGIAAAKLMLDALENNNLESAKEAVLTYEKIIPNENFGGEYTAIQWFGEYLLASPQQQEAFLEEPLVAEFFNFFAEDNFASLKEYLKRKYGVGELEDEGSKAAIERERFLEDFILFNNPRREEWEKTSKMLDSLKIEPGDTIADIGSGPGYYSFKFSKLVGPKGKVFAVDTVENHLNYIKGVSEKYGVNNIELVNNTTDNAKLPPEEMDLIYMCSLYHIIYSTSLEPVKDRFVESMKQALKKDGRLIIVDNGIVEDQTLPYHGPYIAKELIISQLKYYGFRLIDQYAFIPQRYILVFQLG</sequence>
<organism evidence="10 11">
    <name type="scientific">Crocosphaera chwakensis CCY0110</name>
    <dbReference type="NCBI Taxonomy" id="391612"/>
    <lineage>
        <taxon>Bacteria</taxon>
        <taxon>Bacillati</taxon>
        <taxon>Cyanobacteriota</taxon>
        <taxon>Cyanophyceae</taxon>
        <taxon>Oscillatoriophycideae</taxon>
        <taxon>Chroococcales</taxon>
        <taxon>Aphanothecaceae</taxon>
        <taxon>Crocosphaera</taxon>
        <taxon>Crocosphaera chwakensis</taxon>
    </lineage>
</organism>
<dbReference type="CDD" id="cd02440">
    <property type="entry name" value="AdoMet_MTases"/>
    <property type="match status" value="1"/>
</dbReference>
<comment type="catalytic activity">
    <reaction evidence="8">
        <text>arsenic triglutathione + 3 [thioredoxin]-dithiol + 3 S-adenosyl-L-methionine = trimethylarsine + 3 [thioredoxin]-disulfide + 3 glutathione + 3 S-adenosyl-L-homocysteine + 3 H(+)</text>
        <dbReference type="Rhea" id="RHEA:69432"/>
        <dbReference type="Rhea" id="RHEA-COMP:10698"/>
        <dbReference type="Rhea" id="RHEA-COMP:10700"/>
        <dbReference type="ChEBI" id="CHEBI:15378"/>
        <dbReference type="ChEBI" id="CHEBI:27130"/>
        <dbReference type="ChEBI" id="CHEBI:29950"/>
        <dbReference type="ChEBI" id="CHEBI:50058"/>
        <dbReference type="ChEBI" id="CHEBI:57856"/>
        <dbReference type="ChEBI" id="CHEBI:57925"/>
        <dbReference type="ChEBI" id="CHEBI:59789"/>
        <dbReference type="ChEBI" id="CHEBI:183640"/>
        <dbReference type="EC" id="2.1.1.137"/>
    </reaction>
</comment>
<protein>
    <recommendedName>
        <fullName evidence="5">Arsenite methyltransferase</fullName>
        <ecNumber evidence="4">2.1.1.137</ecNumber>
    </recommendedName>
</protein>
<reference evidence="10 11" key="1">
    <citation type="submission" date="2007-03" db="EMBL/GenBank/DDBJ databases">
        <authorList>
            <person name="Stal L."/>
            <person name="Ferriera S."/>
            <person name="Johnson J."/>
            <person name="Kravitz S."/>
            <person name="Beeson K."/>
            <person name="Sutton G."/>
            <person name="Rogers Y.-H."/>
            <person name="Friedman R."/>
            <person name="Frazier M."/>
            <person name="Venter J.C."/>
        </authorList>
    </citation>
    <scope>NUCLEOTIDE SEQUENCE [LARGE SCALE GENOMIC DNA]</scope>
    <source>
        <strain evidence="10 11">CCY0110</strain>
    </source>
</reference>
<dbReference type="PANTHER" id="PTHR43675:SF8">
    <property type="entry name" value="ARSENITE METHYLTRANSFERASE"/>
    <property type="match status" value="1"/>
</dbReference>
<keyword evidence="10" id="KW-0489">Methyltransferase</keyword>
<evidence type="ECO:0000259" key="9">
    <source>
        <dbReference type="Pfam" id="PF13847"/>
    </source>
</evidence>
<evidence type="ECO:0000256" key="8">
    <source>
        <dbReference type="ARBA" id="ARBA00048428"/>
    </source>
</evidence>
<evidence type="ECO:0000256" key="7">
    <source>
        <dbReference type="ARBA" id="ARBA00047943"/>
    </source>
</evidence>
<keyword evidence="1 10" id="KW-0808">Transferase</keyword>